<dbReference type="PATRIC" id="fig|421052.3.peg.2158"/>
<dbReference type="AlphaFoldDB" id="S3MXM9"/>
<reference evidence="1 2" key="1">
    <citation type="submission" date="2013-06" db="EMBL/GenBank/DDBJ databases">
        <title>The Genome Sequence of Acinetobacter rudis CIP 110305.</title>
        <authorList>
            <consortium name="The Broad Institute Genome Sequencing Platform"/>
            <consortium name="The Broad Institute Genome Sequencing Center for Infectious Disease"/>
            <person name="Cerqueira G."/>
            <person name="Feldgarden M."/>
            <person name="Courvalin P."/>
            <person name="Perichon B."/>
            <person name="Grillot-Courvalin C."/>
            <person name="Clermont D."/>
            <person name="Rocha E."/>
            <person name="Yoon E.-J."/>
            <person name="Nemec A."/>
            <person name="Young S.K."/>
            <person name="Zeng Q."/>
            <person name="Gargeya S."/>
            <person name="Fitzgerald M."/>
            <person name="Abouelleil A."/>
            <person name="Alvarado L."/>
            <person name="Berlin A.M."/>
            <person name="Chapman S.B."/>
            <person name="Dewar J."/>
            <person name="Goldberg J."/>
            <person name="Griggs A."/>
            <person name="Gujja S."/>
            <person name="Hansen M."/>
            <person name="Howarth C."/>
            <person name="Imamovic A."/>
            <person name="Larimer J."/>
            <person name="McCowan C."/>
            <person name="Murphy C."/>
            <person name="Pearson M."/>
            <person name="Priest M."/>
            <person name="Roberts A."/>
            <person name="Saif S."/>
            <person name="Shea T."/>
            <person name="Sykes S."/>
            <person name="Wortman J."/>
            <person name="Nusbaum C."/>
            <person name="Birren B."/>
        </authorList>
    </citation>
    <scope>NUCLEOTIDE SEQUENCE [LARGE SCALE GENOMIC DNA]</scope>
    <source>
        <strain evidence="1 2">CIP 110305</strain>
    </source>
</reference>
<gene>
    <name evidence="1" type="ORF">F945_02214</name>
</gene>
<evidence type="ECO:0000313" key="1">
    <source>
        <dbReference type="EMBL" id="EPF72162.1"/>
    </source>
</evidence>
<evidence type="ECO:0000313" key="2">
    <source>
        <dbReference type="Proteomes" id="UP000014568"/>
    </source>
</evidence>
<accession>S3MXM9</accession>
<dbReference type="HOGENOM" id="CLU_2230654_0_0_6"/>
<keyword evidence="2" id="KW-1185">Reference proteome</keyword>
<proteinExistence type="predicted"/>
<name>S3MXM9_9GAMM</name>
<comment type="caution">
    <text evidence="1">The sequence shown here is derived from an EMBL/GenBank/DDBJ whole genome shotgun (WGS) entry which is preliminary data.</text>
</comment>
<organism evidence="1 2">
    <name type="scientific">Acinetobacter rudis CIP 110305</name>
    <dbReference type="NCBI Taxonomy" id="421052"/>
    <lineage>
        <taxon>Bacteria</taxon>
        <taxon>Pseudomonadati</taxon>
        <taxon>Pseudomonadota</taxon>
        <taxon>Gammaproteobacteria</taxon>
        <taxon>Moraxellales</taxon>
        <taxon>Moraxellaceae</taxon>
        <taxon>Acinetobacter</taxon>
    </lineage>
</organism>
<dbReference type="RefSeq" id="WP_016656618.1">
    <property type="nucleotide sequence ID" value="NZ_KE340353.1"/>
</dbReference>
<sequence>MLQSLLKSDSISNNAAGYLASTILNGKEMANTIRSLDSKNHEYKSAVLSELSTNIVANPIILEVLDPASKKQLHDFIIKNPPTSRSQSFSNQNDEWKRALNSLEL</sequence>
<dbReference type="EMBL" id="ATGI01000030">
    <property type="protein sequence ID" value="EPF72162.1"/>
    <property type="molecule type" value="Genomic_DNA"/>
</dbReference>
<dbReference type="STRING" id="632955.GCA_000829675_00230"/>
<protein>
    <submittedName>
        <fullName evidence="1">Uncharacterized protein</fullName>
    </submittedName>
</protein>
<dbReference type="Proteomes" id="UP000014568">
    <property type="component" value="Unassembled WGS sequence"/>
</dbReference>